<dbReference type="SUPFAM" id="SSF47413">
    <property type="entry name" value="lambda repressor-like DNA-binding domains"/>
    <property type="match status" value="1"/>
</dbReference>
<organism evidence="2 3">
    <name type="scientific">Albidovulum aquaemixtae</name>
    <dbReference type="NCBI Taxonomy" id="1542388"/>
    <lineage>
        <taxon>Bacteria</taxon>
        <taxon>Pseudomonadati</taxon>
        <taxon>Pseudomonadota</taxon>
        <taxon>Alphaproteobacteria</taxon>
        <taxon>Rhodobacterales</taxon>
        <taxon>Paracoccaceae</taxon>
        <taxon>Albidovulum</taxon>
    </lineage>
</organism>
<evidence type="ECO:0000313" key="3">
    <source>
        <dbReference type="Proteomes" id="UP000244924"/>
    </source>
</evidence>
<dbReference type="GO" id="GO:0003677">
    <property type="term" value="F:DNA binding"/>
    <property type="evidence" value="ECO:0007669"/>
    <property type="project" value="InterPro"/>
</dbReference>
<proteinExistence type="predicted"/>
<dbReference type="EMBL" id="OMOQ01000001">
    <property type="protein sequence ID" value="SPH17047.1"/>
    <property type="molecule type" value="Genomic_DNA"/>
</dbReference>
<dbReference type="Gene3D" id="1.10.260.40">
    <property type="entry name" value="lambda repressor-like DNA-binding domains"/>
    <property type="match status" value="1"/>
</dbReference>
<dbReference type="InterPro" id="IPR052345">
    <property type="entry name" value="Rad_response_metalloprotease"/>
</dbReference>
<keyword evidence="3" id="KW-1185">Reference proteome</keyword>
<protein>
    <recommendedName>
        <fullName evidence="1">HTH cro/C1-type domain-containing protein</fullName>
    </recommendedName>
</protein>
<accession>A0A2R8B388</accession>
<dbReference type="PANTHER" id="PTHR43236">
    <property type="entry name" value="ANTITOXIN HIGA1"/>
    <property type="match status" value="1"/>
</dbReference>
<dbReference type="RefSeq" id="WP_108851529.1">
    <property type="nucleotide sequence ID" value="NZ_OMOQ01000001.1"/>
</dbReference>
<reference evidence="2 3" key="1">
    <citation type="submission" date="2018-03" db="EMBL/GenBank/DDBJ databases">
        <authorList>
            <person name="Keele B.F."/>
        </authorList>
    </citation>
    <scope>NUCLEOTIDE SEQUENCE [LARGE SCALE GENOMIC DNA]</scope>
    <source>
        <strain evidence="2 3">CECT 8626</strain>
    </source>
</reference>
<dbReference type="Proteomes" id="UP000244924">
    <property type="component" value="Unassembled WGS sequence"/>
</dbReference>
<dbReference type="OrthoDB" id="5659783at2"/>
<dbReference type="PROSITE" id="PS50943">
    <property type="entry name" value="HTH_CROC1"/>
    <property type="match status" value="1"/>
</dbReference>
<sequence length="140" mass="15026">MTTDTLDNSTDATENWFSNDAATFGDRLAAAREAAGLSQAELAARLGVKTRVVEHWEADAKEPRANRLQMLAGMLGVSLMWLLTGEGDGVEPPAEDSTDSAHVKGVLAEIRELRAAMTAMTGRLGRLEKKLRQGSSRDAA</sequence>
<dbReference type="CDD" id="cd00093">
    <property type="entry name" value="HTH_XRE"/>
    <property type="match status" value="1"/>
</dbReference>
<name>A0A2R8B388_9RHOB</name>
<dbReference type="AlphaFoldDB" id="A0A2R8B388"/>
<dbReference type="InterPro" id="IPR010982">
    <property type="entry name" value="Lambda_DNA-bd_dom_sf"/>
</dbReference>
<dbReference type="InterPro" id="IPR001387">
    <property type="entry name" value="Cro/C1-type_HTH"/>
</dbReference>
<evidence type="ECO:0000313" key="2">
    <source>
        <dbReference type="EMBL" id="SPH17047.1"/>
    </source>
</evidence>
<evidence type="ECO:0000259" key="1">
    <source>
        <dbReference type="PROSITE" id="PS50943"/>
    </source>
</evidence>
<dbReference type="Pfam" id="PF01381">
    <property type="entry name" value="HTH_3"/>
    <property type="match status" value="1"/>
</dbReference>
<gene>
    <name evidence="2" type="ORF">DEA8626_00561</name>
</gene>
<dbReference type="PANTHER" id="PTHR43236:SF1">
    <property type="entry name" value="BLL7220 PROTEIN"/>
    <property type="match status" value="1"/>
</dbReference>
<feature type="domain" description="HTH cro/C1-type" evidence="1">
    <location>
        <begin position="28"/>
        <end position="82"/>
    </location>
</feature>
<dbReference type="SMART" id="SM00530">
    <property type="entry name" value="HTH_XRE"/>
    <property type="match status" value="1"/>
</dbReference>